<protein>
    <submittedName>
        <fullName evidence="1">DUF1489 family protein</fullName>
    </submittedName>
</protein>
<dbReference type="OrthoDB" id="9798292at2"/>
<dbReference type="Proteomes" id="UP000305887">
    <property type="component" value="Unassembled WGS sequence"/>
</dbReference>
<sequence>MWGRDPCGQAARPYAAAAGTEAGLAELHLMKLSVGTEDVADLAAWQSGRGRGPDGLPRHVTRMWPKREAELLDGGSIFWTIKGVILCRQRLLRLEEVVGSDGIPRCALILDPQLVRVTPTPRRPFQGWRYLPHAEAPRDLGEWDEAEDELPPKLSMALAEFGVVWGPAPKRSAS</sequence>
<proteinExistence type="predicted"/>
<gene>
    <name evidence="1" type="ORF">FHG66_09415</name>
</gene>
<dbReference type="InterPro" id="IPR008320">
    <property type="entry name" value="UCP032025"/>
</dbReference>
<comment type="caution">
    <text evidence="1">The sequence shown here is derived from an EMBL/GenBank/DDBJ whole genome shotgun (WGS) entry which is preliminary data.</text>
</comment>
<evidence type="ECO:0000313" key="2">
    <source>
        <dbReference type="Proteomes" id="UP000305887"/>
    </source>
</evidence>
<dbReference type="EMBL" id="VDFU01000008">
    <property type="protein sequence ID" value="TNC50165.1"/>
    <property type="molecule type" value="Genomic_DNA"/>
</dbReference>
<dbReference type="Pfam" id="PF07370">
    <property type="entry name" value="DUF1489"/>
    <property type="match status" value="1"/>
</dbReference>
<reference evidence="1 2" key="1">
    <citation type="submission" date="2019-06" db="EMBL/GenBank/DDBJ databases">
        <title>YIM 131921 draft genome.</title>
        <authorList>
            <person name="Jiang L."/>
        </authorList>
    </citation>
    <scope>NUCLEOTIDE SEQUENCE [LARGE SCALE GENOMIC DNA]</scope>
    <source>
        <strain evidence="1 2">YIM 131921</strain>
    </source>
</reference>
<keyword evidence="2" id="KW-1185">Reference proteome</keyword>
<accession>A0A5C4MYF4</accession>
<dbReference type="AlphaFoldDB" id="A0A5C4MYF4"/>
<organism evidence="1 2">
    <name type="scientific">Rubellimicrobium rubrum</name>
    <dbReference type="NCBI Taxonomy" id="2585369"/>
    <lineage>
        <taxon>Bacteria</taxon>
        <taxon>Pseudomonadati</taxon>
        <taxon>Pseudomonadota</taxon>
        <taxon>Alphaproteobacteria</taxon>
        <taxon>Rhodobacterales</taxon>
        <taxon>Roseobacteraceae</taxon>
        <taxon>Rubellimicrobium</taxon>
    </lineage>
</organism>
<evidence type="ECO:0000313" key="1">
    <source>
        <dbReference type="EMBL" id="TNC50165.1"/>
    </source>
</evidence>
<name>A0A5C4MYF4_9RHOB</name>